<reference evidence="1" key="1">
    <citation type="submission" date="2016-10" db="EMBL/GenBank/DDBJ databases">
        <title>Sequence of Gallionella enrichment culture.</title>
        <authorList>
            <person name="Poehlein A."/>
            <person name="Muehling M."/>
            <person name="Daniel R."/>
        </authorList>
    </citation>
    <scope>NUCLEOTIDE SEQUENCE</scope>
</reference>
<proteinExistence type="predicted"/>
<dbReference type="EMBL" id="MLJW01001541">
    <property type="protein sequence ID" value="OIQ77761.1"/>
    <property type="molecule type" value="Genomic_DNA"/>
</dbReference>
<gene>
    <name evidence="1" type="ORF">GALL_405430</name>
</gene>
<dbReference type="AlphaFoldDB" id="A0A1J5Q219"/>
<organism evidence="1">
    <name type="scientific">mine drainage metagenome</name>
    <dbReference type="NCBI Taxonomy" id="410659"/>
    <lineage>
        <taxon>unclassified sequences</taxon>
        <taxon>metagenomes</taxon>
        <taxon>ecological metagenomes</taxon>
    </lineage>
</organism>
<accession>A0A1J5Q219</accession>
<protein>
    <submittedName>
        <fullName evidence="1">Uncharacterized protein</fullName>
    </submittedName>
</protein>
<name>A0A1J5Q219_9ZZZZ</name>
<comment type="caution">
    <text evidence="1">The sequence shown here is derived from an EMBL/GenBank/DDBJ whole genome shotgun (WGS) entry which is preliminary data.</text>
</comment>
<sequence>MFVWLCAASRRRKTSSWLISRLKKAPQWPFRPSRPRAERRIQFKARAVLPTPGRAASTMRLVALPSHFGTPGAEDCDVPRESSEQTSFDHLKEKEKVMQKQKIGTPLKALAMALLSGTIAAGAANAGPGGSSSLLFPYWSTENGTVSILSLAAGPNLITAGTSGNIHYVWNYGTSCTHFDNYAKMTPNDLLQQFVSAPAGTPPLFGDASTPAYFPEIGQGTHGFLIVTDNGGTVGSGGPAGALRGQMVLASPSAGIVTAYSGIPAPFGATEGDLTGIGGVGYRLSWYPGTEVNTSWFAVVTGNETGVIQSSSNWNGAAQYTNNGAVYGRDEDAYSGAASGTFTCSTMLSPSSFMNAAEIASTGNGGLVNVGFTMGTTDATGTFTPGFTPATGVVLYKIETTTALGSLKTFITPEIATIAGLT</sequence>
<evidence type="ECO:0000313" key="1">
    <source>
        <dbReference type="EMBL" id="OIQ77761.1"/>
    </source>
</evidence>